<dbReference type="EMBL" id="FMSV02000546">
    <property type="protein sequence ID" value="SEH08230.1"/>
    <property type="molecule type" value="Genomic_DNA"/>
</dbReference>
<dbReference type="Proteomes" id="UP000236724">
    <property type="component" value="Unassembled WGS sequence"/>
</dbReference>
<evidence type="ECO:0000313" key="2">
    <source>
        <dbReference type="Proteomes" id="UP000236724"/>
    </source>
</evidence>
<dbReference type="OrthoDB" id="5572858at2"/>
<name>A0A1H6FDR8_9GAMM</name>
<organism evidence="1 2">
    <name type="scientific">Candidatus Venteria ishoeyi</name>
    <dbReference type="NCBI Taxonomy" id="1899563"/>
    <lineage>
        <taxon>Bacteria</taxon>
        <taxon>Pseudomonadati</taxon>
        <taxon>Pseudomonadota</taxon>
        <taxon>Gammaproteobacteria</taxon>
        <taxon>Thiotrichales</taxon>
        <taxon>Thiotrichaceae</taxon>
        <taxon>Venteria</taxon>
    </lineage>
</organism>
<reference evidence="1 2" key="1">
    <citation type="submission" date="2016-10" db="EMBL/GenBank/DDBJ databases">
        <authorList>
            <person name="de Groot N.N."/>
        </authorList>
    </citation>
    <scope>NUCLEOTIDE SEQUENCE [LARGE SCALE GENOMIC DNA]</scope>
    <source>
        <strain evidence="1">MBHS1</strain>
    </source>
</reference>
<dbReference type="RefSeq" id="WP_103921795.1">
    <property type="nucleotide sequence ID" value="NZ_FMSV02000546.1"/>
</dbReference>
<proteinExistence type="predicted"/>
<keyword evidence="2" id="KW-1185">Reference proteome</keyword>
<sequence>MTLLQTIQQHVENFPPEKQAEVLDFVLFVEQRLQTCSKASVKTQENELINQDKFQPAIALQNSGLMGCADGAVDLSENYKEYLGRYWAEKHDHC</sequence>
<dbReference type="AlphaFoldDB" id="A0A1H6FDR8"/>
<gene>
    <name evidence="1" type="ORF">MBHS_04120</name>
</gene>
<accession>A0A1H6FDR8</accession>
<evidence type="ECO:0000313" key="1">
    <source>
        <dbReference type="EMBL" id="SEH08230.1"/>
    </source>
</evidence>
<protein>
    <recommendedName>
        <fullName evidence="3">DUF2281 domain-containing protein</fullName>
    </recommendedName>
</protein>
<evidence type="ECO:0008006" key="3">
    <source>
        <dbReference type="Google" id="ProtNLM"/>
    </source>
</evidence>